<gene>
    <name evidence="2" type="ORF">ACFQ63_28870</name>
</gene>
<feature type="signal peptide" evidence="1">
    <location>
        <begin position="1"/>
        <end position="21"/>
    </location>
</feature>
<evidence type="ECO:0000313" key="2">
    <source>
        <dbReference type="EMBL" id="MFE5983692.1"/>
    </source>
</evidence>
<protein>
    <submittedName>
        <fullName evidence="2">Gas vesicle protein GvpG</fullName>
    </submittedName>
</protein>
<dbReference type="Pfam" id="PF05120">
    <property type="entry name" value="GvpG"/>
    <property type="match status" value="1"/>
</dbReference>
<evidence type="ECO:0000313" key="3">
    <source>
        <dbReference type="Proteomes" id="UP001600424"/>
    </source>
</evidence>
<dbReference type="EMBL" id="JBHTRV010000026">
    <property type="protein sequence ID" value="MFE5983692.1"/>
    <property type="molecule type" value="Genomic_DNA"/>
</dbReference>
<organism evidence="2 3">
    <name type="scientific">Streptomyces wedmorensis</name>
    <dbReference type="NCBI Taxonomy" id="43759"/>
    <lineage>
        <taxon>Bacteria</taxon>
        <taxon>Bacillati</taxon>
        <taxon>Actinomycetota</taxon>
        <taxon>Actinomycetes</taxon>
        <taxon>Kitasatosporales</taxon>
        <taxon>Streptomycetaceae</taxon>
        <taxon>Streptomyces</taxon>
    </lineage>
</organism>
<accession>A0ABW6J3T3</accession>
<keyword evidence="3" id="KW-1185">Reference proteome</keyword>
<dbReference type="Proteomes" id="UP001600424">
    <property type="component" value="Unassembled WGS sequence"/>
</dbReference>
<dbReference type="RefSeq" id="WP_386256029.1">
    <property type="nucleotide sequence ID" value="NZ_JBHTRV010000026.1"/>
</dbReference>
<reference evidence="2 3" key="1">
    <citation type="submission" date="2024-09" db="EMBL/GenBank/DDBJ databases">
        <title>The Natural Products Discovery Center: Release of the First 8490 Sequenced Strains for Exploring Actinobacteria Biosynthetic Diversity.</title>
        <authorList>
            <person name="Kalkreuter E."/>
            <person name="Kautsar S.A."/>
            <person name="Yang D."/>
            <person name="Bader C.D."/>
            <person name="Teijaro C.N."/>
            <person name="Fluegel L."/>
            <person name="Davis C.M."/>
            <person name="Simpson J.R."/>
            <person name="Lauterbach L."/>
            <person name="Steele A.D."/>
            <person name="Gui C."/>
            <person name="Meng S."/>
            <person name="Li G."/>
            <person name="Viehrig K."/>
            <person name="Ye F."/>
            <person name="Su P."/>
            <person name="Kiefer A.F."/>
            <person name="Nichols A."/>
            <person name="Cepeda A.J."/>
            <person name="Yan W."/>
            <person name="Fan B."/>
            <person name="Jiang Y."/>
            <person name="Adhikari A."/>
            <person name="Zheng C.-J."/>
            <person name="Schuster L."/>
            <person name="Cowan T.M."/>
            <person name="Smanski M.J."/>
            <person name="Chevrette M.G."/>
            <person name="De Carvalho L.P.S."/>
            <person name="Shen B."/>
        </authorList>
    </citation>
    <scope>NUCLEOTIDE SEQUENCE [LARGE SCALE GENOMIC DNA]</scope>
    <source>
        <strain evidence="2 3">NPDC056472</strain>
    </source>
</reference>
<feature type="chain" id="PRO_5045616286" evidence="1">
    <location>
        <begin position="22"/>
        <end position="90"/>
    </location>
</feature>
<proteinExistence type="predicted"/>
<dbReference type="InterPro" id="IPR007804">
    <property type="entry name" value="GvpG"/>
</dbReference>
<comment type="caution">
    <text evidence="2">The sequence shown here is derived from an EMBL/GenBank/DDBJ whole genome shotgun (WGS) entry which is preliminary data.</text>
</comment>
<sequence length="90" mass="10220">MGMLIQLLTAPLLPMRLAVWAAQRALDEATDEYYDPAPVYAALAELARMLEDGEIDQATFDRQEDELLDRLDEIALFRQDPRRDPGGQTQ</sequence>
<name>A0ABW6J3T3_STRWE</name>
<keyword evidence="1" id="KW-0732">Signal</keyword>
<evidence type="ECO:0000256" key="1">
    <source>
        <dbReference type="SAM" id="SignalP"/>
    </source>
</evidence>